<feature type="transmembrane region" description="Helical" evidence="6">
    <location>
        <begin position="191"/>
        <end position="210"/>
    </location>
</feature>
<reference evidence="8" key="1">
    <citation type="journal article" date="2019" name="Int. J. Syst. Evol. Microbiol.">
        <title>The Global Catalogue of Microorganisms (GCM) 10K type strain sequencing project: providing services to taxonomists for standard genome sequencing and annotation.</title>
        <authorList>
            <consortium name="The Broad Institute Genomics Platform"/>
            <consortium name="The Broad Institute Genome Sequencing Center for Infectious Disease"/>
            <person name="Wu L."/>
            <person name="Ma J."/>
        </authorList>
    </citation>
    <scope>NUCLEOTIDE SEQUENCE [LARGE SCALE GENOMIC DNA]</scope>
    <source>
        <strain evidence="8">KACC 11904</strain>
    </source>
</reference>
<evidence type="ECO:0000313" key="8">
    <source>
        <dbReference type="Proteomes" id="UP001596044"/>
    </source>
</evidence>
<evidence type="ECO:0000256" key="2">
    <source>
        <dbReference type="ARBA" id="ARBA00007511"/>
    </source>
</evidence>
<dbReference type="NCBIfam" id="TIGR03717">
    <property type="entry name" value="R_switched_YjbE"/>
    <property type="match status" value="1"/>
</dbReference>
<feature type="transmembrane region" description="Helical" evidence="6">
    <location>
        <begin position="158"/>
        <end position="179"/>
    </location>
</feature>
<evidence type="ECO:0000256" key="5">
    <source>
        <dbReference type="ARBA" id="ARBA00023136"/>
    </source>
</evidence>
<dbReference type="PANTHER" id="PTHR30238:SF4">
    <property type="entry name" value="SLL1022 PROTEIN"/>
    <property type="match status" value="1"/>
</dbReference>
<dbReference type="Pfam" id="PF03741">
    <property type="entry name" value="TerC"/>
    <property type="match status" value="1"/>
</dbReference>
<comment type="similarity">
    <text evidence="2">Belongs to the TerC family.</text>
</comment>
<comment type="subcellular location">
    <subcellularLocation>
        <location evidence="1">Membrane</location>
        <topology evidence="1">Multi-pass membrane protein</topology>
    </subcellularLocation>
</comment>
<evidence type="ECO:0000256" key="4">
    <source>
        <dbReference type="ARBA" id="ARBA00022989"/>
    </source>
</evidence>
<dbReference type="RefSeq" id="WP_270885665.1">
    <property type="nucleotide sequence ID" value="NZ_JAQFVF010000089.1"/>
</dbReference>
<dbReference type="PANTHER" id="PTHR30238">
    <property type="entry name" value="MEMBRANE BOUND PREDICTED REDOX MODULATOR"/>
    <property type="match status" value="1"/>
</dbReference>
<feature type="transmembrane region" description="Helical" evidence="6">
    <location>
        <begin position="6"/>
        <end position="29"/>
    </location>
</feature>
<protein>
    <submittedName>
        <fullName evidence="7">TerC family protein</fullName>
    </submittedName>
</protein>
<dbReference type="InterPro" id="IPR022301">
    <property type="entry name" value="Integral_membrane_YjbE"/>
</dbReference>
<proteinExistence type="inferred from homology"/>
<keyword evidence="3 6" id="KW-0812">Transmembrane</keyword>
<accession>A0ABW0KAJ8</accession>
<dbReference type="EMBL" id="JBHSMJ010000025">
    <property type="protein sequence ID" value="MFC5450378.1"/>
    <property type="molecule type" value="Genomic_DNA"/>
</dbReference>
<sequence length="225" mass="23952">MMESVIIFLQIMLINILLSGDNSVVIALASRNLPPHQRSKAIWIGTLGAIVLRLILTVAAAYILRIPLIEAAGAILLCWIAVKLLVDDGDETQMKKTTTLLQAIWSIIVADLIMSLDNVLAIAAAAGDNQVMMILGIVMSMPIIIWGSTLVSKLLTKFPVLVYLGAAILGYSAGDMFAGDALVEQYLIPEGYAWLAAVGGAVLVIAGGWIQAKLKKASLQQNSAV</sequence>
<feature type="transmembrane region" description="Helical" evidence="6">
    <location>
        <begin position="131"/>
        <end position="151"/>
    </location>
</feature>
<dbReference type="Proteomes" id="UP001596044">
    <property type="component" value="Unassembled WGS sequence"/>
</dbReference>
<feature type="transmembrane region" description="Helical" evidence="6">
    <location>
        <begin position="98"/>
        <end position="125"/>
    </location>
</feature>
<dbReference type="InterPro" id="IPR005496">
    <property type="entry name" value="Integral_membrane_TerC"/>
</dbReference>
<gene>
    <name evidence="7" type="ORF">ACFPOG_19175</name>
</gene>
<evidence type="ECO:0000313" key="7">
    <source>
        <dbReference type="EMBL" id="MFC5450378.1"/>
    </source>
</evidence>
<comment type="caution">
    <text evidence="7">The sequence shown here is derived from an EMBL/GenBank/DDBJ whole genome shotgun (WGS) entry which is preliminary data.</text>
</comment>
<keyword evidence="4 6" id="KW-1133">Transmembrane helix</keyword>
<organism evidence="7 8">
    <name type="scientific">Paenibacillus aestuarii</name>
    <dbReference type="NCBI Taxonomy" id="516965"/>
    <lineage>
        <taxon>Bacteria</taxon>
        <taxon>Bacillati</taxon>
        <taxon>Bacillota</taxon>
        <taxon>Bacilli</taxon>
        <taxon>Bacillales</taxon>
        <taxon>Paenibacillaceae</taxon>
        <taxon>Paenibacillus</taxon>
    </lineage>
</organism>
<keyword evidence="8" id="KW-1185">Reference proteome</keyword>
<keyword evidence="5 6" id="KW-0472">Membrane</keyword>
<evidence type="ECO:0000256" key="1">
    <source>
        <dbReference type="ARBA" id="ARBA00004141"/>
    </source>
</evidence>
<feature type="transmembrane region" description="Helical" evidence="6">
    <location>
        <begin position="41"/>
        <end position="62"/>
    </location>
</feature>
<name>A0ABW0KAJ8_9BACL</name>
<evidence type="ECO:0000256" key="6">
    <source>
        <dbReference type="SAM" id="Phobius"/>
    </source>
</evidence>
<evidence type="ECO:0000256" key="3">
    <source>
        <dbReference type="ARBA" id="ARBA00022692"/>
    </source>
</evidence>